<evidence type="ECO:0000256" key="1">
    <source>
        <dbReference type="SAM" id="MobiDB-lite"/>
    </source>
</evidence>
<dbReference type="Pfam" id="PF01590">
    <property type="entry name" value="GAF"/>
    <property type="match status" value="1"/>
</dbReference>
<dbReference type="InterPro" id="IPR003018">
    <property type="entry name" value="GAF"/>
</dbReference>
<feature type="region of interest" description="Disordered" evidence="1">
    <location>
        <begin position="209"/>
        <end position="228"/>
    </location>
</feature>
<comment type="caution">
    <text evidence="3">The sequence shown here is derived from an EMBL/GenBank/DDBJ whole genome shotgun (WGS) entry which is preliminary data.</text>
</comment>
<proteinExistence type="predicted"/>
<dbReference type="EMBL" id="VENP01000060">
    <property type="protein sequence ID" value="TNU73164.1"/>
    <property type="molecule type" value="Genomic_DNA"/>
</dbReference>
<evidence type="ECO:0000313" key="3">
    <source>
        <dbReference type="EMBL" id="TNU73164.1"/>
    </source>
</evidence>
<accession>A0A5C5B9H6</accession>
<keyword evidence="4" id="KW-1185">Reference proteome</keyword>
<dbReference type="Gene3D" id="3.30.450.40">
    <property type="match status" value="1"/>
</dbReference>
<protein>
    <submittedName>
        <fullName evidence="3">GAF domain-containing protein</fullName>
    </submittedName>
</protein>
<feature type="domain" description="GAF" evidence="2">
    <location>
        <begin position="89"/>
        <end position="192"/>
    </location>
</feature>
<reference evidence="3 4" key="1">
    <citation type="submission" date="2019-06" db="EMBL/GenBank/DDBJ databases">
        <title>Draft genome sequence of Miniimonas arenae KCTC 19750T isolated from sea sand.</title>
        <authorList>
            <person name="Park S.-J."/>
        </authorList>
    </citation>
    <scope>NUCLEOTIDE SEQUENCE [LARGE SCALE GENOMIC DNA]</scope>
    <source>
        <strain evidence="3 4">KCTC 19750</strain>
    </source>
</reference>
<dbReference type="AlphaFoldDB" id="A0A5C5B9H6"/>
<organism evidence="3 4">
    <name type="scientific">Miniimonas arenae</name>
    <dbReference type="NCBI Taxonomy" id="676201"/>
    <lineage>
        <taxon>Bacteria</taxon>
        <taxon>Bacillati</taxon>
        <taxon>Actinomycetota</taxon>
        <taxon>Actinomycetes</taxon>
        <taxon>Micrococcales</taxon>
        <taxon>Beutenbergiaceae</taxon>
        <taxon>Miniimonas</taxon>
    </lineage>
</organism>
<dbReference type="OrthoDB" id="3928741at2"/>
<dbReference type="Proteomes" id="UP000313849">
    <property type="component" value="Unassembled WGS sequence"/>
</dbReference>
<name>A0A5C5B9H6_9MICO</name>
<evidence type="ECO:0000313" key="4">
    <source>
        <dbReference type="Proteomes" id="UP000313849"/>
    </source>
</evidence>
<evidence type="ECO:0000259" key="2">
    <source>
        <dbReference type="Pfam" id="PF01590"/>
    </source>
</evidence>
<sequence length="417" mass="44149">MPAHGHDPSAVRTAHEGFVASGRLDPGVRDVVADSWRRSRRSGVDPEHVSPTVDLTGSDLLRVRAEHPLAPAIPVVRDLLLGPDAGWVAALMDASGRLLWVEGDAVVRRRVERVGFVEGAMWREDTAGTNAPGTALATDREVHVLGAEHWSRPVQGLNCAAAPVHDADGRVLGVLDITGGSPVSSGMARSLVRATVAAVEAIVARTDRSPRVVGPDGTRPGSGPAEPRLRVLGARDGELRTPQGVVRLNRRHAEILLLLAEHPEGLSSEELAIMLSEEDLSVVTVRAEVSRLRRVAGPLLAESRPYRLVRDLHTDVDAVRAALAVGDVAQALASCPGPVLARSTAPGVVAVREALAADLRAAVLASNDPDVIARWTAADVGAEDWWAWQRLAVVAPSGSPHALRARTRLATLDRALA</sequence>
<dbReference type="RefSeq" id="WP_108718309.1">
    <property type="nucleotide sequence ID" value="NZ_DAMDJA010000106.1"/>
</dbReference>
<dbReference type="InterPro" id="IPR029016">
    <property type="entry name" value="GAF-like_dom_sf"/>
</dbReference>
<gene>
    <name evidence="3" type="ORF">FH969_12805</name>
</gene>